<evidence type="ECO:0000313" key="2">
    <source>
        <dbReference type="Proteomes" id="UP000468388"/>
    </source>
</evidence>
<organism evidence="1 2">
    <name type="scientific">Chitinophaga oryziterrae</name>
    <dbReference type="NCBI Taxonomy" id="1031224"/>
    <lineage>
        <taxon>Bacteria</taxon>
        <taxon>Pseudomonadati</taxon>
        <taxon>Bacteroidota</taxon>
        <taxon>Chitinophagia</taxon>
        <taxon>Chitinophagales</taxon>
        <taxon>Chitinophagaceae</taxon>
        <taxon>Chitinophaga</taxon>
    </lineage>
</organism>
<dbReference type="AlphaFoldDB" id="A0A6N8J5A2"/>
<accession>A0A6N8J5A2</accession>
<comment type="caution">
    <text evidence="1">The sequence shown here is derived from an EMBL/GenBank/DDBJ whole genome shotgun (WGS) entry which is preliminary data.</text>
</comment>
<reference evidence="1 2" key="1">
    <citation type="submission" date="2019-12" db="EMBL/GenBank/DDBJ databases">
        <title>The draft genomic sequence of strain Chitinophaga oryziterrae JCM 16595.</title>
        <authorList>
            <person name="Zhang X."/>
        </authorList>
    </citation>
    <scope>NUCLEOTIDE SEQUENCE [LARGE SCALE GENOMIC DNA]</scope>
    <source>
        <strain evidence="1 2">JCM 16595</strain>
    </source>
</reference>
<sequence>MKIQFNIQTVGYIVAELETEDEKIKIGHSYAYGDKFQELLNGLFFVYSCRREANGDIFPYSFEIMWYDDRVNYSWIITADSLQSELEIRIIELSPTSSIYSRELWKKNLSFDNLFNEIYSSLDRLLLEFGFIGYKNNWEVGNFPLGEYLMLKADKFHFNLELMNIDEEEWKNKVPIKRELDLVLFDQH</sequence>
<gene>
    <name evidence="1" type="ORF">GO495_07420</name>
</gene>
<evidence type="ECO:0000313" key="1">
    <source>
        <dbReference type="EMBL" id="MVT40407.1"/>
    </source>
</evidence>
<proteinExistence type="predicted"/>
<dbReference type="RefSeq" id="WP_157299036.1">
    <property type="nucleotide sequence ID" value="NZ_BAAAZB010000005.1"/>
</dbReference>
<name>A0A6N8J5A2_9BACT</name>
<protein>
    <submittedName>
        <fullName evidence="1">Uncharacterized protein</fullName>
    </submittedName>
</protein>
<keyword evidence="2" id="KW-1185">Reference proteome</keyword>
<dbReference type="OrthoDB" id="672902at2"/>
<dbReference type="EMBL" id="WRXO01000001">
    <property type="protein sequence ID" value="MVT40407.1"/>
    <property type="molecule type" value="Genomic_DNA"/>
</dbReference>
<dbReference type="Proteomes" id="UP000468388">
    <property type="component" value="Unassembled WGS sequence"/>
</dbReference>